<gene>
    <name evidence="2" type="ORF">Ddye_025892</name>
</gene>
<dbReference type="Gene3D" id="1.10.418.20">
    <property type="match status" value="1"/>
</dbReference>
<evidence type="ECO:0000256" key="1">
    <source>
        <dbReference type="SAM" id="MobiDB-lite"/>
    </source>
</evidence>
<dbReference type="SUPFAM" id="SSF54001">
    <property type="entry name" value="Cysteine proteinases"/>
    <property type="match status" value="1"/>
</dbReference>
<reference evidence="2" key="1">
    <citation type="journal article" date="2023" name="Plant J.">
        <title>Genome sequences and population genomics provide insights into the demographic history, inbreeding, and mutation load of two 'living fossil' tree species of Dipteronia.</title>
        <authorList>
            <person name="Feng Y."/>
            <person name="Comes H.P."/>
            <person name="Chen J."/>
            <person name="Zhu S."/>
            <person name="Lu R."/>
            <person name="Zhang X."/>
            <person name="Li P."/>
            <person name="Qiu J."/>
            <person name="Olsen K.M."/>
            <person name="Qiu Y."/>
        </authorList>
    </citation>
    <scope>NUCLEOTIDE SEQUENCE</scope>
    <source>
        <strain evidence="2">KIB01</strain>
    </source>
</reference>
<accession>A0AAD9TLP0</accession>
<evidence type="ECO:0000313" key="3">
    <source>
        <dbReference type="Proteomes" id="UP001280121"/>
    </source>
</evidence>
<dbReference type="Proteomes" id="UP001280121">
    <property type="component" value="Unassembled WGS sequence"/>
</dbReference>
<feature type="compositionally biased region" description="Polar residues" evidence="1">
    <location>
        <begin position="142"/>
        <end position="152"/>
    </location>
</feature>
<organism evidence="2 3">
    <name type="scientific">Dipteronia dyeriana</name>
    <dbReference type="NCBI Taxonomy" id="168575"/>
    <lineage>
        <taxon>Eukaryota</taxon>
        <taxon>Viridiplantae</taxon>
        <taxon>Streptophyta</taxon>
        <taxon>Embryophyta</taxon>
        <taxon>Tracheophyta</taxon>
        <taxon>Spermatophyta</taxon>
        <taxon>Magnoliopsida</taxon>
        <taxon>eudicotyledons</taxon>
        <taxon>Gunneridae</taxon>
        <taxon>Pentapetalae</taxon>
        <taxon>rosids</taxon>
        <taxon>malvids</taxon>
        <taxon>Sapindales</taxon>
        <taxon>Sapindaceae</taxon>
        <taxon>Hippocastanoideae</taxon>
        <taxon>Acereae</taxon>
        <taxon>Dipteronia</taxon>
    </lineage>
</organism>
<name>A0AAD9TLP0_9ROSI</name>
<comment type="caution">
    <text evidence="2">The sequence shown here is derived from an EMBL/GenBank/DDBJ whole genome shotgun (WGS) entry which is preliminary data.</text>
</comment>
<evidence type="ECO:0000313" key="2">
    <source>
        <dbReference type="EMBL" id="KAK2638097.1"/>
    </source>
</evidence>
<dbReference type="AlphaFoldDB" id="A0AAD9TLP0"/>
<feature type="compositionally biased region" description="Low complexity" evidence="1">
    <location>
        <begin position="132"/>
        <end position="141"/>
    </location>
</feature>
<evidence type="ECO:0008006" key="4">
    <source>
        <dbReference type="Google" id="ProtNLM"/>
    </source>
</evidence>
<sequence>MKNVLGHEETISTRCTPSWWCRIVQKLLEEQKVVVRALGFGHLLALNCGRLWLKICRWLVENFDTTSCSLHIHGRSHGNQEPSTGNDAHINGINDVLQLVKDIQASLKNELHDIITKVNLLYAKFNSSEDNNLNNDLPNTNIYQNSKSQESPNRYPPSLPLPSSRHVFIPAQQNPTVKSLDVVPVDDMAIAFPKSFLFITFSISYAKAPIQPNGFDCGLFLCMFVDDNCPTLVQMKSFQSDWQRLLLARFLALFPCNTNLSALKTKSEEHYNNLLSKNEVVPTVKMQRPSIQKLKGKATTLLD</sequence>
<keyword evidence="3" id="KW-1185">Reference proteome</keyword>
<feature type="region of interest" description="Disordered" evidence="1">
    <location>
        <begin position="132"/>
        <end position="157"/>
    </location>
</feature>
<dbReference type="EMBL" id="JANJYI010000008">
    <property type="protein sequence ID" value="KAK2638097.1"/>
    <property type="molecule type" value="Genomic_DNA"/>
</dbReference>
<protein>
    <recommendedName>
        <fullName evidence="4">Ubiquitin-like protease family profile domain-containing protein</fullName>
    </recommendedName>
</protein>
<proteinExistence type="predicted"/>
<dbReference type="InterPro" id="IPR038765">
    <property type="entry name" value="Papain-like_cys_pep_sf"/>
</dbReference>